<dbReference type="OrthoDB" id="7554779at2"/>
<reference evidence="1 2" key="1">
    <citation type="submission" date="2019-12" db="EMBL/GenBank/DDBJ databases">
        <title>Genomic-based taxomic classification of the family Erythrobacteraceae.</title>
        <authorList>
            <person name="Xu L."/>
        </authorList>
    </citation>
    <scope>NUCLEOTIDE SEQUENCE [LARGE SCALE GENOMIC DNA]</scope>
    <source>
        <strain evidence="1 2">M0322</strain>
    </source>
</reference>
<sequence>MTFRYHFGGIAITSDTPFARLHETVPGAVTRSELAMTRADGAAPPEDTCVYAFIGRFGMRLGTTGNDWRVHIPEGALRISRDGRSLHLFIEGQDEVFFKDLVSRRVLPRVVKLHGGHTYHAGSLVRNGRGILLMGHSGAGKSTMTLGLGLTAGWRILGDDMALVWPDNGRWLIEPAGSDVAVWPQSSDNFALPPASFTPLQGYAGKNAVRLDCMARPGDGEAPVRGVFFVERADCPAPVAIPISRGEAMRQAMQQLVLFNPSGSGNAERVFSLTELNSMLGAVPAFTLRYPPGFAGYGAVSEAIEAALDANA</sequence>
<accession>A0A844YZY1</accession>
<dbReference type="AlphaFoldDB" id="A0A844YZY1"/>
<name>A0A844YZY1_9SPHN</name>
<dbReference type="Gene3D" id="3.40.50.300">
    <property type="entry name" value="P-loop containing nucleotide triphosphate hydrolases"/>
    <property type="match status" value="1"/>
</dbReference>
<evidence type="ECO:0000313" key="2">
    <source>
        <dbReference type="Proteomes" id="UP000466966"/>
    </source>
</evidence>
<dbReference type="RefSeq" id="WP_160771195.1">
    <property type="nucleotide sequence ID" value="NZ_WTYV01000002.1"/>
</dbReference>
<organism evidence="1 2">
    <name type="scientific">Alteraurantiacibacter buctensis</name>
    <dbReference type="NCBI Taxonomy" id="1503981"/>
    <lineage>
        <taxon>Bacteria</taxon>
        <taxon>Pseudomonadati</taxon>
        <taxon>Pseudomonadota</taxon>
        <taxon>Alphaproteobacteria</taxon>
        <taxon>Sphingomonadales</taxon>
        <taxon>Erythrobacteraceae</taxon>
        <taxon>Alteraurantiacibacter</taxon>
    </lineage>
</organism>
<protein>
    <recommendedName>
        <fullName evidence="3">Serine kinase</fullName>
    </recommendedName>
</protein>
<comment type="caution">
    <text evidence="1">The sequence shown here is derived from an EMBL/GenBank/DDBJ whole genome shotgun (WGS) entry which is preliminary data.</text>
</comment>
<gene>
    <name evidence="1" type="ORF">GRI99_06365</name>
</gene>
<dbReference type="Proteomes" id="UP000466966">
    <property type="component" value="Unassembled WGS sequence"/>
</dbReference>
<dbReference type="EMBL" id="WTYV01000002">
    <property type="protein sequence ID" value="MXO71263.1"/>
    <property type="molecule type" value="Genomic_DNA"/>
</dbReference>
<proteinExistence type="predicted"/>
<dbReference type="SUPFAM" id="SSF53795">
    <property type="entry name" value="PEP carboxykinase-like"/>
    <property type="match status" value="1"/>
</dbReference>
<evidence type="ECO:0008006" key="3">
    <source>
        <dbReference type="Google" id="ProtNLM"/>
    </source>
</evidence>
<keyword evidence="2" id="KW-1185">Reference proteome</keyword>
<dbReference type="InterPro" id="IPR027417">
    <property type="entry name" value="P-loop_NTPase"/>
</dbReference>
<evidence type="ECO:0000313" key="1">
    <source>
        <dbReference type="EMBL" id="MXO71263.1"/>
    </source>
</evidence>